<dbReference type="Pfam" id="PF00593">
    <property type="entry name" value="TonB_dep_Rec_b-barrel"/>
    <property type="match status" value="1"/>
</dbReference>
<dbReference type="AlphaFoldDB" id="A0A3S2VA11"/>
<feature type="chain" id="PRO_5018575509" evidence="3">
    <location>
        <begin position="24"/>
        <end position="1032"/>
    </location>
</feature>
<reference evidence="6 7" key="1">
    <citation type="submission" date="2019-01" db="EMBL/GenBank/DDBJ databases">
        <authorList>
            <person name="Chen W.-M."/>
        </authorList>
    </citation>
    <scope>NUCLEOTIDE SEQUENCE [LARGE SCALE GENOMIC DNA]</scope>
    <source>
        <strain evidence="6 7">YBJ-36</strain>
    </source>
</reference>
<dbReference type="SUPFAM" id="SSF49464">
    <property type="entry name" value="Carboxypeptidase regulatory domain-like"/>
    <property type="match status" value="1"/>
</dbReference>
<dbReference type="SUPFAM" id="SSF56935">
    <property type="entry name" value="Porins"/>
    <property type="match status" value="1"/>
</dbReference>
<keyword evidence="1" id="KW-0998">Cell outer membrane</keyword>
<keyword evidence="1" id="KW-0812">Transmembrane</keyword>
<dbReference type="Gene3D" id="2.60.40.1120">
    <property type="entry name" value="Carboxypeptidase-like, regulatory domain"/>
    <property type="match status" value="1"/>
</dbReference>
<feature type="signal peptide" evidence="3">
    <location>
        <begin position="1"/>
        <end position="23"/>
    </location>
</feature>
<name>A0A3S2VA11_9SPHI</name>
<keyword evidence="6" id="KW-0675">Receptor</keyword>
<organism evidence="6 7">
    <name type="scientific">Mucilaginibacter limnophilus</name>
    <dbReference type="NCBI Taxonomy" id="1932778"/>
    <lineage>
        <taxon>Bacteria</taxon>
        <taxon>Pseudomonadati</taxon>
        <taxon>Bacteroidota</taxon>
        <taxon>Sphingobacteriia</taxon>
        <taxon>Sphingobacteriales</taxon>
        <taxon>Sphingobacteriaceae</taxon>
        <taxon>Mucilaginibacter</taxon>
    </lineage>
</organism>
<dbReference type="RefSeq" id="WP_127702813.1">
    <property type="nucleotide sequence ID" value="NZ_SACK01000001.1"/>
</dbReference>
<dbReference type="OrthoDB" id="9768177at2"/>
<evidence type="ECO:0000256" key="3">
    <source>
        <dbReference type="SAM" id="SignalP"/>
    </source>
</evidence>
<feature type="domain" description="TonB-dependent receptor plug" evidence="5">
    <location>
        <begin position="117"/>
        <end position="224"/>
    </location>
</feature>
<keyword evidence="1 2" id="KW-0472">Membrane</keyword>
<dbReference type="InterPro" id="IPR023997">
    <property type="entry name" value="TonB-dep_OMP_SusC/RagA_CS"/>
</dbReference>
<evidence type="ECO:0000313" key="7">
    <source>
        <dbReference type="Proteomes" id="UP000282759"/>
    </source>
</evidence>
<dbReference type="InterPro" id="IPR037066">
    <property type="entry name" value="Plug_dom_sf"/>
</dbReference>
<keyword evidence="2" id="KW-0798">TonB box</keyword>
<sequence length="1032" mass="113470">MKRRFTFFFFLTCLFFVPVLLHAQDIQVKGKVISKDDNLPLPGVSVVVKGTTRGTVTGPNGDFSIAAPAGATLEFTQIGMNPVSVAVVNTNPLTISMVSNTATLSEVVVVGYGVQKKKVVTGAISSVKASQLESQPITRVEQALQGRVSGVTIAANNGQPGEAASVRIRGLSSFTANDPLWVVDGIVVDNGGISYLNASDIESIDVLKDAASQAIYGTRASNGVILVTTKKGKAGSLQLNYNGFYGTSAPARKLNLLNATQYAVLRNEAAAADGNALPYANPMSYGEGTDWQEAIFNNSAKRQNHEISLAGGGEKSTFYSSFGYLDQEGIVATDISRYKRINFRLNSTHKVFKNFTIGQNLGYAYNKTMGLGNTNSEFGGPLASAIHLDPITPLVETDPTKAAAYDARARRNAEGFPYGISSVVGQEMTNPLAYISTRLGNHSWGHNFVGNVYAELEIIPNLKVRSTFGGKMAFWGAESFTPEYYLNSSNINTMNQLYRESNRRVDWNISNTISYNRSFDKHNVTLLLGQEFYQDGSSHGQYVRYDGIPATTYEQASFNYSVPNTQRASGASDGQYHRVASLFARLNYNFQEKYLLEGVIRRDGSTRFGANNQYGIFPSFGAGWVPTMEDFWPKNDVVDFLKIRGSYGIVGNDNIGDFTYISTIGSGRNAAIGTDSYEIGYSPNAPANPDLRWEETRSANIGFEATILHNIRFNFDWFNKKTNGILQYPRIPAYVGAISNPAANVADMENQGFEFELGWNKTINDVKLDINGNFSTLKNKVTFLQEGISFINGDVGFQNLQYGVTRTMVGESFNSYYGFKELGIFQTQEEIDQYTGAKGRIQPNAKPGDFKWKDVDGDGDIDENDREVLGTSLPKYTYGINVNVAWKNFDLAAFGQGAGGNMIFSGLRRFGITAANYQTEALGRWTGPGTSNTYPRLSESDPNYNFRNPSDFYLQDGDYFRIKTLQIGYTFPKALISKAKLSRLRIYVMSENLVTFTKYTGYDPEIGGNVFSIDRGVYPQARSFFVGVNVGL</sequence>
<proteinExistence type="inferred from homology"/>
<feature type="domain" description="TonB-dependent receptor-like beta-barrel" evidence="4">
    <location>
        <begin position="467"/>
        <end position="986"/>
    </location>
</feature>
<comment type="caution">
    <text evidence="6">The sequence shown here is derived from an EMBL/GenBank/DDBJ whole genome shotgun (WGS) entry which is preliminary data.</text>
</comment>
<keyword evidence="1" id="KW-1134">Transmembrane beta strand</keyword>
<keyword evidence="7" id="KW-1185">Reference proteome</keyword>
<dbReference type="InterPro" id="IPR000531">
    <property type="entry name" value="Beta-barrel_TonB"/>
</dbReference>
<accession>A0A3S2VA11</accession>
<comment type="subcellular location">
    <subcellularLocation>
        <location evidence="1">Cell outer membrane</location>
        <topology evidence="1">Multi-pass membrane protein</topology>
    </subcellularLocation>
</comment>
<dbReference type="InterPro" id="IPR039426">
    <property type="entry name" value="TonB-dep_rcpt-like"/>
</dbReference>
<evidence type="ECO:0000259" key="4">
    <source>
        <dbReference type="Pfam" id="PF00593"/>
    </source>
</evidence>
<evidence type="ECO:0000259" key="5">
    <source>
        <dbReference type="Pfam" id="PF07715"/>
    </source>
</evidence>
<dbReference type="GO" id="GO:0009279">
    <property type="term" value="C:cell outer membrane"/>
    <property type="evidence" value="ECO:0007669"/>
    <property type="project" value="UniProtKB-SubCell"/>
</dbReference>
<dbReference type="Gene3D" id="2.170.130.10">
    <property type="entry name" value="TonB-dependent receptor, plug domain"/>
    <property type="match status" value="1"/>
</dbReference>
<dbReference type="InterPro" id="IPR012910">
    <property type="entry name" value="Plug_dom"/>
</dbReference>
<dbReference type="NCBIfam" id="TIGR04056">
    <property type="entry name" value="OMP_RagA_SusC"/>
    <property type="match status" value="1"/>
</dbReference>
<keyword evidence="1" id="KW-0813">Transport</keyword>
<dbReference type="Pfam" id="PF07715">
    <property type="entry name" value="Plug"/>
    <property type="match status" value="1"/>
</dbReference>
<dbReference type="InterPro" id="IPR008969">
    <property type="entry name" value="CarboxyPept-like_regulatory"/>
</dbReference>
<dbReference type="Proteomes" id="UP000282759">
    <property type="component" value="Unassembled WGS sequence"/>
</dbReference>
<gene>
    <name evidence="6" type="ORF">EOD41_00410</name>
</gene>
<keyword evidence="3" id="KW-0732">Signal</keyword>
<evidence type="ECO:0000313" key="6">
    <source>
        <dbReference type="EMBL" id="RVU02437.1"/>
    </source>
</evidence>
<dbReference type="Pfam" id="PF13715">
    <property type="entry name" value="CarbopepD_reg_2"/>
    <property type="match status" value="1"/>
</dbReference>
<dbReference type="InterPro" id="IPR023996">
    <property type="entry name" value="TonB-dep_OMP_SusC/RagA"/>
</dbReference>
<evidence type="ECO:0000256" key="1">
    <source>
        <dbReference type="PROSITE-ProRule" id="PRU01360"/>
    </source>
</evidence>
<dbReference type="EMBL" id="SACK01000001">
    <property type="protein sequence ID" value="RVU02437.1"/>
    <property type="molecule type" value="Genomic_DNA"/>
</dbReference>
<dbReference type="PROSITE" id="PS52016">
    <property type="entry name" value="TONB_DEPENDENT_REC_3"/>
    <property type="match status" value="1"/>
</dbReference>
<protein>
    <submittedName>
        <fullName evidence="6">TonB-dependent receptor</fullName>
    </submittedName>
</protein>
<dbReference type="NCBIfam" id="TIGR04057">
    <property type="entry name" value="SusC_RagA_signa"/>
    <property type="match status" value="1"/>
</dbReference>
<evidence type="ECO:0000256" key="2">
    <source>
        <dbReference type="RuleBase" id="RU003357"/>
    </source>
</evidence>
<comment type="similarity">
    <text evidence="1 2">Belongs to the TonB-dependent receptor family.</text>
</comment>